<name>A0A917BMM7_9ACTN</name>
<dbReference type="InterPro" id="IPR000073">
    <property type="entry name" value="AB_hydrolase_1"/>
</dbReference>
<dbReference type="PANTHER" id="PTHR43798:SF33">
    <property type="entry name" value="HYDROLASE, PUTATIVE (AFU_ORTHOLOGUE AFUA_2G14860)-RELATED"/>
    <property type="match status" value="1"/>
</dbReference>
<dbReference type="PRINTS" id="PR00111">
    <property type="entry name" value="ABHYDROLASE"/>
</dbReference>
<comment type="caution">
    <text evidence="3">The sequence shown here is derived from an EMBL/GenBank/DDBJ whole genome shotgun (WGS) entry which is preliminary data.</text>
</comment>
<proteinExistence type="predicted"/>
<dbReference type="EMBL" id="BMKQ01000001">
    <property type="protein sequence ID" value="GGF50776.1"/>
    <property type="molecule type" value="Genomic_DNA"/>
</dbReference>
<dbReference type="GO" id="GO:0047372">
    <property type="term" value="F:monoacylglycerol lipase activity"/>
    <property type="evidence" value="ECO:0007669"/>
    <property type="project" value="TreeGrafter"/>
</dbReference>
<organism evidence="3 4">
    <name type="scientific">Marmoricola endophyticus</name>
    <dbReference type="NCBI Taxonomy" id="2040280"/>
    <lineage>
        <taxon>Bacteria</taxon>
        <taxon>Bacillati</taxon>
        <taxon>Actinomycetota</taxon>
        <taxon>Actinomycetes</taxon>
        <taxon>Propionibacteriales</taxon>
        <taxon>Nocardioidaceae</taxon>
        <taxon>Marmoricola</taxon>
    </lineage>
</organism>
<dbReference type="Proteomes" id="UP000649179">
    <property type="component" value="Unassembled WGS sequence"/>
</dbReference>
<dbReference type="AlphaFoldDB" id="A0A917BMM7"/>
<sequence>MLNHVDHGGAGPDLVLLHAFPLSSRMWRRLVPLATDRWRVVTVDLPGLGASPVPASVPSMTAVADGVRDVLDHLGIETATVFGVSTGGYAALALAGLFPKRVAALALGSTTTRVIAPDDPDERRRTAVEVERSGSTDAVAGSADEGLGATAHRDQPGLRDELISVLARADPAGVAWMARAIAAREDTASTLRAFTGRVLLVFGAEDEATPPERGEEMLRLRADEDTTYIVLPAVGHLTALEAPGAVAECLERLRV</sequence>
<dbReference type="RefSeq" id="WP_188780150.1">
    <property type="nucleotide sequence ID" value="NZ_BMKQ01000001.1"/>
</dbReference>
<dbReference type="SUPFAM" id="SSF53474">
    <property type="entry name" value="alpha/beta-Hydrolases"/>
    <property type="match status" value="1"/>
</dbReference>
<evidence type="ECO:0000313" key="4">
    <source>
        <dbReference type="Proteomes" id="UP000649179"/>
    </source>
</evidence>
<dbReference type="GO" id="GO:0016020">
    <property type="term" value="C:membrane"/>
    <property type="evidence" value="ECO:0007669"/>
    <property type="project" value="TreeGrafter"/>
</dbReference>
<keyword evidence="3" id="KW-0378">Hydrolase</keyword>
<protein>
    <submittedName>
        <fullName evidence="3">Alpha/beta hydrolase</fullName>
    </submittedName>
</protein>
<reference evidence="3" key="1">
    <citation type="journal article" date="2014" name="Int. J. Syst. Evol. Microbiol.">
        <title>Complete genome sequence of Corynebacterium casei LMG S-19264T (=DSM 44701T), isolated from a smear-ripened cheese.</title>
        <authorList>
            <consortium name="US DOE Joint Genome Institute (JGI-PGF)"/>
            <person name="Walter F."/>
            <person name="Albersmeier A."/>
            <person name="Kalinowski J."/>
            <person name="Ruckert C."/>
        </authorList>
    </citation>
    <scope>NUCLEOTIDE SEQUENCE</scope>
    <source>
        <strain evidence="3">CGMCC 1.16067</strain>
    </source>
</reference>
<reference evidence="3" key="2">
    <citation type="submission" date="2020-09" db="EMBL/GenBank/DDBJ databases">
        <authorList>
            <person name="Sun Q."/>
            <person name="Zhou Y."/>
        </authorList>
    </citation>
    <scope>NUCLEOTIDE SEQUENCE</scope>
    <source>
        <strain evidence="3">CGMCC 1.16067</strain>
    </source>
</reference>
<dbReference type="InterPro" id="IPR029058">
    <property type="entry name" value="AB_hydrolase_fold"/>
</dbReference>
<dbReference type="Pfam" id="PF00561">
    <property type="entry name" value="Abhydrolase_1"/>
    <property type="match status" value="1"/>
</dbReference>
<dbReference type="InterPro" id="IPR050266">
    <property type="entry name" value="AB_hydrolase_sf"/>
</dbReference>
<gene>
    <name evidence="3" type="ORF">GCM10011519_25950</name>
</gene>
<feature type="region of interest" description="Disordered" evidence="1">
    <location>
        <begin position="116"/>
        <end position="153"/>
    </location>
</feature>
<dbReference type="Gene3D" id="3.40.50.1820">
    <property type="entry name" value="alpha/beta hydrolase"/>
    <property type="match status" value="1"/>
</dbReference>
<feature type="domain" description="AB hydrolase-1" evidence="2">
    <location>
        <begin position="14"/>
        <end position="243"/>
    </location>
</feature>
<evidence type="ECO:0000313" key="3">
    <source>
        <dbReference type="EMBL" id="GGF50776.1"/>
    </source>
</evidence>
<dbReference type="PANTHER" id="PTHR43798">
    <property type="entry name" value="MONOACYLGLYCEROL LIPASE"/>
    <property type="match status" value="1"/>
</dbReference>
<dbReference type="GO" id="GO:0046464">
    <property type="term" value="P:acylglycerol catabolic process"/>
    <property type="evidence" value="ECO:0007669"/>
    <property type="project" value="TreeGrafter"/>
</dbReference>
<evidence type="ECO:0000256" key="1">
    <source>
        <dbReference type="SAM" id="MobiDB-lite"/>
    </source>
</evidence>
<evidence type="ECO:0000259" key="2">
    <source>
        <dbReference type="Pfam" id="PF00561"/>
    </source>
</evidence>
<feature type="compositionally biased region" description="Basic and acidic residues" evidence="1">
    <location>
        <begin position="121"/>
        <end position="134"/>
    </location>
</feature>
<keyword evidence="4" id="KW-1185">Reference proteome</keyword>
<accession>A0A917BMM7</accession>